<dbReference type="GO" id="GO:0003677">
    <property type="term" value="F:DNA binding"/>
    <property type="evidence" value="ECO:0007669"/>
    <property type="project" value="UniProtKB-KW"/>
</dbReference>
<keyword evidence="3" id="KW-0237">DNA synthesis</keyword>
<dbReference type="Gene3D" id="2.40.50.140">
    <property type="entry name" value="Nucleic acid-binding proteins"/>
    <property type="match status" value="1"/>
</dbReference>
<evidence type="ECO:0000259" key="13">
    <source>
        <dbReference type="SMART" id="SM00483"/>
    </source>
</evidence>
<dbReference type="GO" id="GO:0005634">
    <property type="term" value="C:nucleus"/>
    <property type="evidence" value="ECO:0007669"/>
    <property type="project" value="TreeGrafter"/>
</dbReference>
<keyword evidence="7" id="KW-0227">DNA damage</keyword>
<accession>A0A6C0EKH2</accession>
<dbReference type="CDD" id="cd00141">
    <property type="entry name" value="NT_POLXc"/>
    <property type="match status" value="1"/>
</dbReference>
<dbReference type="Pfam" id="PF01068">
    <property type="entry name" value="DNA_ligase_A_M"/>
    <property type="match status" value="1"/>
</dbReference>
<dbReference type="InterPro" id="IPR029319">
    <property type="entry name" value="DNA_ligase_OB"/>
</dbReference>
<keyword evidence="6" id="KW-0235">DNA replication</keyword>
<keyword evidence="9" id="KW-0238">DNA-binding</keyword>
<dbReference type="InterPro" id="IPR012340">
    <property type="entry name" value="NA-bd_OB-fold"/>
</dbReference>
<dbReference type="InterPro" id="IPR010996">
    <property type="entry name" value="HHH_MUS81"/>
</dbReference>
<dbReference type="GO" id="GO:0003910">
    <property type="term" value="F:DNA ligase (ATP) activity"/>
    <property type="evidence" value="ECO:0007669"/>
    <property type="project" value="InterPro"/>
</dbReference>
<dbReference type="Gene3D" id="1.10.150.20">
    <property type="entry name" value="5' to 3' exonuclease, C-terminal subdomain"/>
    <property type="match status" value="1"/>
</dbReference>
<dbReference type="AlphaFoldDB" id="A0A6C0EKH2"/>
<evidence type="ECO:0000256" key="8">
    <source>
        <dbReference type="ARBA" id="ARBA00022932"/>
    </source>
</evidence>
<organism evidence="14">
    <name type="scientific">viral metagenome</name>
    <dbReference type="NCBI Taxonomy" id="1070528"/>
    <lineage>
        <taxon>unclassified sequences</taxon>
        <taxon>metagenomes</taxon>
        <taxon>organismal metagenomes</taxon>
    </lineage>
</organism>
<dbReference type="SUPFAM" id="SSF56091">
    <property type="entry name" value="DNA ligase/mRNA capping enzyme, catalytic domain"/>
    <property type="match status" value="1"/>
</dbReference>
<dbReference type="Gene3D" id="3.30.470.30">
    <property type="entry name" value="DNA ligase/mRNA capping enzyme"/>
    <property type="match status" value="1"/>
</dbReference>
<dbReference type="CDD" id="cd07896">
    <property type="entry name" value="Adenylation_kDNA_ligase_like"/>
    <property type="match status" value="1"/>
</dbReference>
<keyword evidence="8" id="KW-0239">DNA-directed DNA polymerase</keyword>
<dbReference type="Gene3D" id="3.30.460.10">
    <property type="entry name" value="Beta Polymerase, domain 2"/>
    <property type="match status" value="1"/>
</dbReference>
<evidence type="ECO:0000256" key="12">
    <source>
        <dbReference type="ARBA" id="ARBA00049244"/>
    </source>
</evidence>
<dbReference type="Gene3D" id="3.30.1490.70">
    <property type="match status" value="1"/>
</dbReference>
<keyword evidence="5" id="KW-0548">Nucleotidyltransferase</keyword>
<evidence type="ECO:0000256" key="5">
    <source>
        <dbReference type="ARBA" id="ARBA00022695"/>
    </source>
</evidence>
<dbReference type="GO" id="GO:0005524">
    <property type="term" value="F:ATP binding"/>
    <property type="evidence" value="ECO:0007669"/>
    <property type="project" value="InterPro"/>
</dbReference>
<dbReference type="PROSITE" id="PS00522">
    <property type="entry name" value="DNA_POLYMERASE_X"/>
    <property type="match status" value="1"/>
</dbReference>
<feature type="domain" description="DNA-directed DNA polymerase X" evidence="13">
    <location>
        <begin position="121"/>
        <end position="431"/>
    </location>
</feature>
<dbReference type="InterPro" id="IPR027421">
    <property type="entry name" value="DNA_pol_lamdba_lyase_dom_sf"/>
</dbReference>
<dbReference type="InterPro" id="IPR028207">
    <property type="entry name" value="DNA_pol_B_palm_palm"/>
</dbReference>
<evidence type="ECO:0000256" key="6">
    <source>
        <dbReference type="ARBA" id="ARBA00022705"/>
    </source>
</evidence>
<reference evidence="14" key="1">
    <citation type="journal article" date="2020" name="Nature">
        <title>Giant virus diversity and host interactions through global metagenomics.</title>
        <authorList>
            <person name="Schulz F."/>
            <person name="Roux S."/>
            <person name="Paez-Espino D."/>
            <person name="Jungbluth S."/>
            <person name="Walsh D.A."/>
            <person name="Denef V.J."/>
            <person name="McMahon K.D."/>
            <person name="Konstantinidis K.T."/>
            <person name="Eloe-Fadrosh E.A."/>
            <person name="Kyrpides N.C."/>
            <person name="Woyke T."/>
        </authorList>
    </citation>
    <scope>NUCLEOTIDE SEQUENCE</scope>
    <source>
        <strain evidence="14">GVMAG-M-3300001351-8</strain>
    </source>
</reference>
<dbReference type="SUPFAM" id="SSF81585">
    <property type="entry name" value="PsbU/PolX domain-like"/>
    <property type="match status" value="1"/>
</dbReference>
<evidence type="ECO:0000256" key="1">
    <source>
        <dbReference type="ARBA" id="ARBA00008323"/>
    </source>
</evidence>
<dbReference type="InterPro" id="IPR037160">
    <property type="entry name" value="DNA_Pol_thumb_sf"/>
</dbReference>
<name>A0A6C0EKH2_9ZZZZ</name>
<dbReference type="InterPro" id="IPR022312">
    <property type="entry name" value="DNA_pol_X"/>
</dbReference>
<dbReference type="Pfam" id="PF10391">
    <property type="entry name" value="DNA_pol_lambd_f"/>
    <property type="match status" value="1"/>
</dbReference>
<dbReference type="Gene3D" id="1.10.150.110">
    <property type="entry name" value="DNA polymerase beta, N-terminal domain-like"/>
    <property type="match status" value="1"/>
</dbReference>
<evidence type="ECO:0000256" key="9">
    <source>
        <dbReference type="ARBA" id="ARBA00023125"/>
    </source>
</evidence>
<dbReference type="GO" id="GO:0003887">
    <property type="term" value="F:DNA-directed DNA polymerase activity"/>
    <property type="evidence" value="ECO:0007669"/>
    <property type="project" value="UniProtKB-KW"/>
</dbReference>
<comment type="similarity">
    <text evidence="1">Belongs to the DNA polymerase type-X family.</text>
</comment>
<dbReference type="EC" id="2.7.7.7" evidence="2"/>
<keyword evidence="11" id="KW-0456">Lyase</keyword>
<evidence type="ECO:0000256" key="11">
    <source>
        <dbReference type="ARBA" id="ARBA00023239"/>
    </source>
</evidence>
<dbReference type="Pfam" id="PF14716">
    <property type="entry name" value="HHH_8"/>
    <property type="match status" value="1"/>
</dbReference>
<dbReference type="SUPFAM" id="SSF50249">
    <property type="entry name" value="Nucleic acid-binding proteins"/>
    <property type="match status" value="1"/>
</dbReference>
<dbReference type="SUPFAM" id="SSF47802">
    <property type="entry name" value="DNA polymerase beta, N-terminal domain-like"/>
    <property type="match status" value="1"/>
</dbReference>
<evidence type="ECO:0000313" key="14">
    <source>
        <dbReference type="EMBL" id="QHT29232.1"/>
    </source>
</evidence>
<dbReference type="PANTHER" id="PTHR11276:SF28">
    <property type="entry name" value="DNA POLYMERASE LAMBDA"/>
    <property type="match status" value="1"/>
</dbReference>
<comment type="catalytic activity">
    <reaction evidence="12">
        <text>DNA(n) + a 2'-deoxyribonucleoside 5'-triphosphate = DNA(n+1) + diphosphate</text>
        <dbReference type="Rhea" id="RHEA:22508"/>
        <dbReference type="Rhea" id="RHEA-COMP:17339"/>
        <dbReference type="Rhea" id="RHEA-COMP:17340"/>
        <dbReference type="ChEBI" id="CHEBI:33019"/>
        <dbReference type="ChEBI" id="CHEBI:61560"/>
        <dbReference type="ChEBI" id="CHEBI:173112"/>
        <dbReference type="EC" id="2.7.7.7"/>
    </reaction>
</comment>
<dbReference type="InterPro" id="IPR016059">
    <property type="entry name" value="DNA_ligase_ATP-dep_CS"/>
</dbReference>
<dbReference type="Pfam" id="PF14792">
    <property type="entry name" value="DNA_pol_B_palm"/>
    <property type="match status" value="1"/>
</dbReference>
<dbReference type="NCBIfam" id="NF006592">
    <property type="entry name" value="PRK09125.1"/>
    <property type="match status" value="1"/>
</dbReference>
<keyword evidence="10" id="KW-0234">DNA repair</keyword>
<dbReference type="PROSITE" id="PS00333">
    <property type="entry name" value="DNA_LIGASE_A2"/>
    <property type="match status" value="1"/>
</dbReference>
<dbReference type="InterPro" id="IPR019843">
    <property type="entry name" value="DNA_pol-X_BS"/>
</dbReference>
<dbReference type="PANTHER" id="PTHR11276">
    <property type="entry name" value="DNA POLYMERASE TYPE-X FAMILY MEMBER"/>
    <property type="match status" value="1"/>
</dbReference>
<sequence length="781" mass="89744">MSKVYNPYKYISDDKAWRNEGGKKGRVFNRTEKEMCERHSGNVYTKGQNLDYIGCESAWCCELLKPAPSINSKPKVKLEVSKPQVKLAVSKPLITKPQVKLAVSKPLITKPLVKFEVEKHPLNKLFIENLLKLETILKFQGDHFRSKAYRNAKETILSLTNNIYSVSEIKSLPKIGPSILKKLQELVDTGKISVIEKYSNEPEQLFNKIYGIGPKKAIELHKDYGINTLGQLKTNSHLLNSKQQLGLSYYDDLLLRIPRTEIDEYNDTLKLLFNEIKDKQSIFKIVGSYRRGESNSGDIDIIISDPYNNIDVYNNFLNILIERGILIEILSRGKVKCLGISRLNAYSARRIDFLFTPWEQLGFATLYFTGSRSFNIGMRSRALDYGLSMNEHKFSIVDKTKLRKPVPLSFPSEQSIFEYLDLEYKHPEERIDVNSITEYIPKIEPTKKKFIIKPKKSSIMTEPVVNKVVPTVVNKVVNKVVDKVGCKSGNLGTIKFTGDVLLAKEYIDKNGVKSINPVGWWASEKFDGYRAVWNGENFVSRTGKPFIVPEWFSSLMPPSIPLDGELWLGRGHFEKCGIFKRKIPKDDEWIKWQVMYNVFDLPASTKPFEERMIELQDIVEERCKCVIKLNLPTEVVKIQCPIVLTKHTKVISEKHLDSLFKEVVLKKGEGVMIRQPGSKYEQKRSNTLLKYKQFFDTECTIVGYKKGTGKYSELLGSFECQLLKGNTEKHFFVSGMNDEVRTNYKKTHPIGTVITIVYNELTKLGIPRHNRYQRKREDHGL</sequence>
<dbReference type="Pfam" id="PF14791">
    <property type="entry name" value="DNA_pol_B_thumb"/>
    <property type="match status" value="1"/>
</dbReference>
<dbReference type="EMBL" id="MN738873">
    <property type="protein sequence ID" value="QHT29232.1"/>
    <property type="molecule type" value="Genomic_DNA"/>
</dbReference>
<dbReference type="PRINTS" id="PR00870">
    <property type="entry name" value="DNAPOLXBETA"/>
</dbReference>
<evidence type="ECO:0000256" key="7">
    <source>
        <dbReference type="ARBA" id="ARBA00022763"/>
    </source>
</evidence>
<proteinExistence type="inferred from homology"/>
<dbReference type="InterPro" id="IPR043519">
    <property type="entry name" value="NT_sf"/>
</dbReference>
<evidence type="ECO:0000256" key="3">
    <source>
        <dbReference type="ARBA" id="ARBA00022634"/>
    </source>
</evidence>
<dbReference type="PRINTS" id="PR00869">
    <property type="entry name" value="DNAPOLX"/>
</dbReference>
<dbReference type="InterPro" id="IPR018944">
    <property type="entry name" value="DNA_pol_lambd_fingers_domain"/>
</dbReference>
<keyword evidence="4" id="KW-0808">Transferase</keyword>
<dbReference type="Pfam" id="PF14743">
    <property type="entry name" value="DNA_ligase_OB_2"/>
    <property type="match status" value="1"/>
</dbReference>
<dbReference type="InterPro" id="IPR012310">
    <property type="entry name" value="DNA_ligase_ATP-dep_cent"/>
</dbReference>
<dbReference type="GO" id="GO:0016829">
    <property type="term" value="F:lyase activity"/>
    <property type="evidence" value="ECO:0007669"/>
    <property type="project" value="UniProtKB-KW"/>
</dbReference>
<dbReference type="SUPFAM" id="SSF81301">
    <property type="entry name" value="Nucleotidyltransferase"/>
    <property type="match status" value="1"/>
</dbReference>
<evidence type="ECO:0000256" key="10">
    <source>
        <dbReference type="ARBA" id="ARBA00023204"/>
    </source>
</evidence>
<dbReference type="SMART" id="SM00483">
    <property type="entry name" value="POLXc"/>
    <property type="match status" value="1"/>
</dbReference>
<dbReference type="CDD" id="cd08041">
    <property type="entry name" value="OBF_kDNA_ligase_like"/>
    <property type="match status" value="1"/>
</dbReference>
<dbReference type="InterPro" id="IPR002054">
    <property type="entry name" value="DNA-dir_DNA_pol_X"/>
</dbReference>
<dbReference type="GO" id="GO:0006303">
    <property type="term" value="P:double-strand break repair via nonhomologous end joining"/>
    <property type="evidence" value="ECO:0007669"/>
    <property type="project" value="TreeGrafter"/>
</dbReference>
<dbReference type="GO" id="GO:0006260">
    <property type="term" value="P:DNA replication"/>
    <property type="evidence" value="ECO:0007669"/>
    <property type="project" value="UniProtKB-KW"/>
</dbReference>
<dbReference type="Gene3D" id="3.30.210.10">
    <property type="entry name" value="DNA polymerase, thumb domain"/>
    <property type="match status" value="1"/>
</dbReference>
<evidence type="ECO:0000256" key="2">
    <source>
        <dbReference type="ARBA" id="ARBA00012417"/>
    </source>
</evidence>
<dbReference type="InterPro" id="IPR002008">
    <property type="entry name" value="DNA_pol_X_beta-like"/>
</dbReference>
<dbReference type="InterPro" id="IPR029398">
    <property type="entry name" value="PolB_thumb"/>
</dbReference>
<protein>
    <recommendedName>
        <fullName evidence="2">DNA-directed DNA polymerase</fullName>
        <ecNumber evidence="2">2.7.7.7</ecNumber>
    </recommendedName>
</protein>
<evidence type="ECO:0000256" key="4">
    <source>
        <dbReference type="ARBA" id="ARBA00022679"/>
    </source>
</evidence>
<dbReference type="GO" id="GO:0006310">
    <property type="term" value="P:DNA recombination"/>
    <property type="evidence" value="ECO:0007669"/>
    <property type="project" value="InterPro"/>
</dbReference>